<accession>A0A2Z4Y396</accession>
<feature type="transmembrane region" description="Helical" evidence="1">
    <location>
        <begin position="267"/>
        <end position="294"/>
    </location>
</feature>
<protein>
    <submittedName>
        <fullName evidence="2">Putative transporter protein</fullName>
    </submittedName>
</protein>
<feature type="transmembrane region" description="Helical" evidence="1">
    <location>
        <begin position="49"/>
        <end position="76"/>
    </location>
</feature>
<feature type="transmembrane region" description="Helical" evidence="1">
    <location>
        <begin position="131"/>
        <end position="151"/>
    </location>
</feature>
<reference evidence="2 3" key="1">
    <citation type="submission" date="2018-05" db="EMBL/GenBank/DDBJ databases">
        <title>A metagenomic window into the 2 km-deep terrestrial subsurface aquifer revealed taxonomically and functionally diverse microbial community comprising novel uncultured bacterial lineages.</title>
        <authorList>
            <person name="Kadnikov V.V."/>
            <person name="Mardanov A.V."/>
            <person name="Beletsky A.V."/>
            <person name="Banks D."/>
            <person name="Pimenov N.V."/>
            <person name="Frank Y.A."/>
            <person name="Karnachuk O.V."/>
            <person name="Ravin N.V."/>
        </authorList>
    </citation>
    <scope>NUCLEOTIDE SEQUENCE [LARGE SCALE GENOMIC DNA]</scope>
    <source>
        <strain evidence="2">BY</strain>
    </source>
</reference>
<feature type="transmembrane region" description="Helical" evidence="1">
    <location>
        <begin position="7"/>
        <end position="29"/>
    </location>
</feature>
<evidence type="ECO:0000313" key="2">
    <source>
        <dbReference type="EMBL" id="AXA35386.1"/>
    </source>
</evidence>
<feature type="transmembrane region" description="Helical" evidence="1">
    <location>
        <begin position="376"/>
        <end position="399"/>
    </location>
</feature>
<gene>
    <name evidence="2" type="ORF">BRCON_0609</name>
</gene>
<sequence length="451" mass="48777">MAPKSTGAFLLSKAIVYTLLGGMFARFISDAQIAERIIKYAAEFGGENPFLVSLTMSAITVLIFTAIGGLPAIIMLGTVMFPVLLSLGIPAATVGGMMLLAFPIGTSLAPTYWATSANQFNVDEALAQRYFLIWAAIQAVVLLAFLTIELLRMKRSPVTKRTVAVSIGVLVAFLIPIIVICFAGQIGEALRGFAASRSGSAAMFVGATGEGFTRLAAIRDVTWPKILQILRWATWLLLGWAILQTQYEYYKRGRVTTYWNMLTPLTPLLFILLLGFGTAYVPAFLAALAFGYLTTPRPRALQRLSRAMMDGIGDVAAPVILMLGIGMLVSAATHPKVDAILTPLLAHVIPTRAVSYVVFFFLASPLALYRGPLNEWGLGVGVARLFSNFMPAAATMGAIKSVSMLQDPTTTQNVWICGFLKLDINALLFKLFFYSLTLVLAGLILSAVMFF</sequence>
<keyword evidence="1" id="KW-0812">Transmembrane</keyword>
<dbReference type="KEGG" id="schv:BRCON_0609"/>
<dbReference type="AlphaFoldDB" id="A0A2Z4Y396"/>
<feature type="transmembrane region" description="Helical" evidence="1">
    <location>
        <begin position="83"/>
        <end position="104"/>
    </location>
</feature>
<feature type="transmembrane region" description="Helical" evidence="1">
    <location>
        <begin position="315"/>
        <end position="333"/>
    </location>
</feature>
<dbReference type="EMBL" id="CP030759">
    <property type="protein sequence ID" value="AXA35386.1"/>
    <property type="molecule type" value="Genomic_DNA"/>
</dbReference>
<feature type="transmembrane region" description="Helical" evidence="1">
    <location>
        <begin position="353"/>
        <end position="369"/>
    </location>
</feature>
<name>A0A2Z4Y396_SUMC1</name>
<keyword evidence="1" id="KW-0472">Membrane</keyword>
<feature type="transmembrane region" description="Helical" evidence="1">
    <location>
        <begin position="431"/>
        <end position="450"/>
    </location>
</feature>
<evidence type="ECO:0000256" key="1">
    <source>
        <dbReference type="SAM" id="Phobius"/>
    </source>
</evidence>
<evidence type="ECO:0000313" key="3">
    <source>
        <dbReference type="Proteomes" id="UP000262583"/>
    </source>
</evidence>
<dbReference type="Proteomes" id="UP000262583">
    <property type="component" value="Chromosome"/>
</dbReference>
<keyword evidence="1" id="KW-1133">Transmembrane helix</keyword>
<feature type="transmembrane region" description="Helical" evidence="1">
    <location>
        <begin position="163"/>
        <end position="186"/>
    </location>
</feature>
<proteinExistence type="predicted"/>
<organism evidence="2 3">
    <name type="scientific">Sumerlaea chitinivorans</name>
    <dbReference type="NCBI Taxonomy" id="2250252"/>
    <lineage>
        <taxon>Bacteria</taxon>
        <taxon>Candidatus Sumerlaeota</taxon>
        <taxon>Candidatus Sumerlaeia</taxon>
        <taxon>Candidatus Sumerlaeales</taxon>
        <taxon>Candidatus Sumerlaeaceae</taxon>
        <taxon>Candidatus Sumerlaea</taxon>
    </lineage>
</organism>